<comment type="subcellular location">
    <subcellularLocation>
        <location evidence="1">Cell inner membrane</location>
        <topology evidence="1">Multi-pass membrane protein</topology>
    </subcellularLocation>
</comment>
<feature type="transmembrane region" description="Helical" evidence="7">
    <location>
        <begin position="192"/>
        <end position="218"/>
    </location>
</feature>
<feature type="transmembrane region" description="Helical" evidence="7">
    <location>
        <begin position="239"/>
        <end position="260"/>
    </location>
</feature>
<evidence type="ECO:0000256" key="7">
    <source>
        <dbReference type="SAM" id="Phobius"/>
    </source>
</evidence>
<feature type="transmembrane region" description="Helical" evidence="7">
    <location>
        <begin position="92"/>
        <end position="116"/>
    </location>
</feature>
<feature type="transmembrane region" description="Helical" evidence="7">
    <location>
        <begin position="359"/>
        <end position="382"/>
    </location>
</feature>
<feature type="transmembrane region" description="Helical" evidence="7">
    <location>
        <begin position="16"/>
        <end position="36"/>
    </location>
</feature>
<dbReference type="GO" id="GO:0015297">
    <property type="term" value="F:antiporter activity"/>
    <property type="evidence" value="ECO:0007669"/>
    <property type="project" value="InterPro"/>
</dbReference>
<evidence type="ECO:0000256" key="4">
    <source>
        <dbReference type="ARBA" id="ARBA00022692"/>
    </source>
</evidence>
<dbReference type="STRING" id="966.BTA35_0204260"/>
<dbReference type="EMBL" id="MTSD02000001">
    <property type="protein sequence ID" value="OOV88699.1"/>
    <property type="molecule type" value="Genomic_DNA"/>
</dbReference>
<dbReference type="GO" id="GO:0042910">
    <property type="term" value="F:xenobiotic transmembrane transporter activity"/>
    <property type="evidence" value="ECO:0007669"/>
    <property type="project" value="InterPro"/>
</dbReference>
<organism evidence="8 9">
    <name type="scientific">Oceanospirillum linum</name>
    <dbReference type="NCBI Taxonomy" id="966"/>
    <lineage>
        <taxon>Bacteria</taxon>
        <taxon>Pseudomonadati</taxon>
        <taxon>Pseudomonadota</taxon>
        <taxon>Gammaproteobacteria</taxon>
        <taxon>Oceanospirillales</taxon>
        <taxon>Oceanospirillaceae</taxon>
        <taxon>Oceanospirillum</taxon>
    </lineage>
</organism>
<dbReference type="InterPro" id="IPR002528">
    <property type="entry name" value="MATE_fam"/>
</dbReference>
<feature type="transmembrane region" description="Helical" evidence="7">
    <location>
        <begin position="418"/>
        <end position="439"/>
    </location>
</feature>
<dbReference type="AlphaFoldDB" id="A0A1T1HFR5"/>
<dbReference type="PANTHER" id="PTHR43823:SF3">
    <property type="entry name" value="MULTIDRUG EXPORT PROTEIN MEPA"/>
    <property type="match status" value="1"/>
</dbReference>
<dbReference type="InterPro" id="IPR051327">
    <property type="entry name" value="MATE_MepA_subfamily"/>
</dbReference>
<dbReference type="PIRSF" id="PIRSF006603">
    <property type="entry name" value="DinF"/>
    <property type="match status" value="1"/>
</dbReference>
<feature type="transmembrane region" description="Helical" evidence="7">
    <location>
        <begin position="167"/>
        <end position="186"/>
    </location>
</feature>
<keyword evidence="5 7" id="KW-1133">Transmembrane helix</keyword>
<comment type="caution">
    <text evidence="8">The sequence shown here is derived from an EMBL/GenBank/DDBJ whole genome shotgun (WGS) entry which is preliminary data.</text>
</comment>
<keyword evidence="3" id="KW-1003">Cell membrane</keyword>
<dbReference type="RefSeq" id="WP_077243146.1">
    <property type="nucleotide sequence ID" value="NZ_FXTS01000004.1"/>
</dbReference>
<dbReference type="GO" id="GO:0005886">
    <property type="term" value="C:plasma membrane"/>
    <property type="evidence" value="ECO:0007669"/>
    <property type="project" value="UniProtKB-SubCell"/>
</dbReference>
<dbReference type="InterPro" id="IPR048279">
    <property type="entry name" value="MdtK-like"/>
</dbReference>
<sequence>MLTAETTSADQVGKTLLRFALPSIASVWVFSLYGIIDGIFVGQGVGAEALAAVNLSLPFVGILFAVSIVISIGAATAAGVQRGAGRLGAANRIFSCAVYSLLAFGLLACSLSFIFLDQIAWLLGARGEMVDRVSEYLSVLLFFNTAYLVSYALEVFCKVDGFPGRELFAICLAALTNILLDYLFIIELEMGLTGAALATGIAQSTSLLVLLLHFMGLLGNRGSLKLVAMTPRWSQLIRFIRTGLPDGITEMSMGLILLAFNNAIALYLGIPALAAFSVIGYISIMMLQTFLGLTQGMQPLVSFLNGQGETQLLRRVLHLTLGAALILGISAYSLIYCFGNSVAGFFLDDTDLIHLSHQLMMLFCLGFIVMGLNVVSAGYFTALEKPLLAGSISLSRGGVLVAILLLIIPLIWSVDSIWLIPLISETIVLMLSIALLKYYQPTGV</sequence>
<evidence type="ECO:0000256" key="5">
    <source>
        <dbReference type="ARBA" id="ARBA00022989"/>
    </source>
</evidence>
<protein>
    <recommendedName>
        <fullName evidence="10">MATE family efflux transporter</fullName>
    </recommendedName>
</protein>
<evidence type="ECO:0000256" key="1">
    <source>
        <dbReference type="ARBA" id="ARBA00004429"/>
    </source>
</evidence>
<evidence type="ECO:0008006" key="10">
    <source>
        <dbReference type="Google" id="ProtNLM"/>
    </source>
</evidence>
<evidence type="ECO:0000313" key="8">
    <source>
        <dbReference type="EMBL" id="OOV88699.1"/>
    </source>
</evidence>
<dbReference type="Pfam" id="PF01554">
    <property type="entry name" value="MatE"/>
    <property type="match status" value="2"/>
</dbReference>
<name>A0A1T1HFR5_OCELI</name>
<feature type="transmembrane region" description="Helical" evidence="7">
    <location>
        <begin position="394"/>
        <end position="412"/>
    </location>
</feature>
<evidence type="ECO:0000256" key="3">
    <source>
        <dbReference type="ARBA" id="ARBA00022475"/>
    </source>
</evidence>
<accession>A0A1T1HFR5</accession>
<evidence type="ECO:0000313" key="9">
    <source>
        <dbReference type="Proteomes" id="UP000190064"/>
    </source>
</evidence>
<feature type="transmembrane region" description="Helical" evidence="7">
    <location>
        <begin position="56"/>
        <end position="80"/>
    </location>
</feature>
<feature type="transmembrane region" description="Helical" evidence="7">
    <location>
        <begin position="266"/>
        <end position="287"/>
    </location>
</feature>
<evidence type="ECO:0000256" key="6">
    <source>
        <dbReference type="ARBA" id="ARBA00023136"/>
    </source>
</evidence>
<feature type="transmembrane region" description="Helical" evidence="7">
    <location>
        <begin position="136"/>
        <end position="155"/>
    </location>
</feature>
<keyword evidence="9" id="KW-1185">Reference proteome</keyword>
<keyword evidence="4 7" id="KW-0812">Transmembrane</keyword>
<gene>
    <name evidence="8" type="ORF">BTA35_0204260</name>
</gene>
<keyword evidence="2" id="KW-0813">Transport</keyword>
<keyword evidence="6 7" id="KW-0472">Membrane</keyword>
<reference evidence="8" key="1">
    <citation type="submission" date="2017-02" db="EMBL/GenBank/DDBJ databases">
        <title>Draft Genome Sequence of the Salt Water Bacterium Oceanospirillum linum ATCC 11336.</title>
        <authorList>
            <person name="Trachtenberg A.M."/>
            <person name="Carney J.G."/>
            <person name="Linnane J.D."/>
            <person name="Rheaume B.A."/>
            <person name="Pitts N.L."/>
            <person name="Mykles D.L."/>
            <person name="Maclea K.S."/>
        </authorList>
    </citation>
    <scope>NUCLEOTIDE SEQUENCE [LARGE SCALE GENOMIC DNA]</scope>
    <source>
        <strain evidence="8">ATCC 11336</strain>
    </source>
</reference>
<evidence type="ECO:0000256" key="2">
    <source>
        <dbReference type="ARBA" id="ARBA00022448"/>
    </source>
</evidence>
<feature type="transmembrane region" description="Helical" evidence="7">
    <location>
        <begin position="321"/>
        <end position="347"/>
    </location>
</feature>
<proteinExistence type="predicted"/>
<dbReference type="PANTHER" id="PTHR43823">
    <property type="entry name" value="SPORULATION PROTEIN YKVU"/>
    <property type="match status" value="1"/>
</dbReference>
<dbReference type="Proteomes" id="UP000190064">
    <property type="component" value="Unassembled WGS sequence"/>
</dbReference>